<dbReference type="AlphaFoldDB" id="A0AAD8J113"/>
<keyword evidence="2" id="KW-0240">DNA-directed RNA polymerase</keyword>
<keyword evidence="4" id="KW-0548">Nucleotidyltransferase</keyword>
<feature type="region of interest" description="Disordered" evidence="6">
    <location>
        <begin position="71"/>
        <end position="115"/>
    </location>
</feature>
<organism evidence="7 8">
    <name type="scientific">Heracleum sosnowskyi</name>
    <dbReference type="NCBI Taxonomy" id="360622"/>
    <lineage>
        <taxon>Eukaryota</taxon>
        <taxon>Viridiplantae</taxon>
        <taxon>Streptophyta</taxon>
        <taxon>Embryophyta</taxon>
        <taxon>Tracheophyta</taxon>
        <taxon>Spermatophyta</taxon>
        <taxon>Magnoliopsida</taxon>
        <taxon>eudicotyledons</taxon>
        <taxon>Gunneridae</taxon>
        <taxon>Pentapetalae</taxon>
        <taxon>asterids</taxon>
        <taxon>campanulids</taxon>
        <taxon>Apiales</taxon>
        <taxon>Apiaceae</taxon>
        <taxon>Apioideae</taxon>
        <taxon>apioid superclade</taxon>
        <taxon>Tordylieae</taxon>
        <taxon>Tordyliinae</taxon>
        <taxon>Heracleum</taxon>
    </lineage>
</organism>
<evidence type="ECO:0000256" key="2">
    <source>
        <dbReference type="ARBA" id="ARBA00022478"/>
    </source>
</evidence>
<gene>
    <name evidence="7" type="ORF">POM88_013432</name>
</gene>
<evidence type="ECO:0000256" key="5">
    <source>
        <dbReference type="ARBA" id="ARBA00023163"/>
    </source>
</evidence>
<dbReference type="Proteomes" id="UP001237642">
    <property type="component" value="Unassembled WGS sequence"/>
</dbReference>
<evidence type="ECO:0000313" key="7">
    <source>
        <dbReference type="EMBL" id="KAK1394376.1"/>
    </source>
</evidence>
<dbReference type="SUPFAM" id="SSF64484">
    <property type="entry name" value="beta and beta-prime subunits of DNA dependent RNA-polymerase"/>
    <property type="match status" value="1"/>
</dbReference>
<evidence type="ECO:0000256" key="6">
    <source>
        <dbReference type="SAM" id="MobiDB-lite"/>
    </source>
</evidence>
<accession>A0AAD8J113</accession>
<evidence type="ECO:0000256" key="1">
    <source>
        <dbReference type="ARBA" id="ARBA00012418"/>
    </source>
</evidence>
<evidence type="ECO:0000313" key="8">
    <source>
        <dbReference type="Proteomes" id="UP001237642"/>
    </source>
</evidence>
<dbReference type="Gene3D" id="4.10.860.120">
    <property type="entry name" value="RNA polymerase II, clamp domain"/>
    <property type="match status" value="1"/>
</dbReference>
<reference evidence="7" key="2">
    <citation type="submission" date="2023-05" db="EMBL/GenBank/DDBJ databases">
        <authorList>
            <person name="Schelkunov M.I."/>
        </authorList>
    </citation>
    <scope>NUCLEOTIDE SEQUENCE</scope>
    <source>
        <strain evidence="7">Hsosn_3</strain>
        <tissue evidence="7">Leaf</tissue>
    </source>
</reference>
<evidence type="ECO:0000256" key="3">
    <source>
        <dbReference type="ARBA" id="ARBA00022679"/>
    </source>
</evidence>
<sequence>MDMRFPFSPAEVAKVRMVQFGILSPDEIRQMSVVHIEHVLCVAFALIAPKSLLMRRNPKNRLKKILDSYKSKTKCDGGDDIESQSQDTDEPVKKSRGGCGAQQPKITIEGYENDC</sequence>
<name>A0AAD8J113_9APIA</name>
<reference evidence="7" key="1">
    <citation type="submission" date="2023-02" db="EMBL/GenBank/DDBJ databases">
        <title>Genome of toxic invasive species Heracleum sosnowskyi carries increased number of genes despite the absence of recent whole-genome duplications.</title>
        <authorList>
            <person name="Schelkunov M."/>
            <person name="Shtratnikova V."/>
            <person name="Makarenko M."/>
            <person name="Klepikova A."/>
            <person name="Omelchenko D."/>
            <person name="Novikova G."/>
            <person name="Obukhova E."/>
            <person name="Bogdanov V."/>
            <person name="Penin A."/>
            <person name="Logacheva M."/>
        </authorList>
    </citation>
    <scope>NUCLEOTIDE SEQUENCE</scope>
    <source>
        <strain evidence="7">Hsosn_3</strain>
        <tissue evidence="7">Leaf</tissue>
    </source>
</reference>
<keyword evidence="8" id="KW-1185">Reference proteome</keyword>
<dbReference type="EMBL" id="JAUIZM010000003">
    <property type="protein sequence ID" value="KAK1394376.1"/>
    <property type="molecule type" value="Genomic_DNA"/>
</dbReference>
<dbReference type="GO" id="GO:0003899">
    <property type="term" value="F:DNA-directed RNA polymerase activity"/>
    <property type="evidence" value="ECO:0007669"/>
    <property type="project" value="UniProtKB-EC"/>
</dbReference>
<dbReference type="GO" id="GO:0000428">
    <property type="term" value="C:DNA-directed RNA polymerase complex"/>
    <property type="evidence" value="ECO:0007669"/>
    <property type="project" value="UniProtKB-KW"/>
</dbReference>
<dbReference type="EC" id="2.7.7.6" evidence="1"/>
<comment type="caution">
    <text evidence="7">The sequence shown here is derived from an EMBL/GenBank/DDBJ whole genome shotgun (WGS) entry which is preliminary data.</text>
</comment>
<keyword evidence="3" id="KW-0808">Transferase</keyword>
<evidence type="ECO:0000256" key="4">
    <source>
        <dbReference type="ARBA" id="ARBA00022695"/>
    </source>
</evidence>
<dbReference type="InterPro" id="IPR044893">
    <property type="entry name" value="RNA_pol_Rpb1_clamp_domain"/>
</dbReference>
<keyword evidence="5" id="KW-0804">Transcription</keyword>
<protein>
    <recommendedName>
        <fullName evidence="1">DNA-directed RNA polymerase</fullName>
        <ecNumber evidence="1">2.7.7.6</ecNumber>
    </recommendedName>
</protein>
<proteinExistence type="predicted"/>